<accession>A0A1I0QKU4</accession>
<evidence type="ECO:0000313" key="3">
    <source>
        <dbReference type="EMBL" id="SEW27852.1"/>
    </source>
</evidence>
<dbReference type="AlphaFoldDB" id="A0A1I0QKU4"/>
<keyword evidence="2" id="KW-0812">Transmembrane</keyword>
<proteinExistence type="predicted"/>
<evidence type="ECO:0000256" key="1">
    <source>
        <dbReference type="SAM" id="MobiDB-lite"/>
    </source>
</evidence>
<feature type="compositionally biased region" description="Basic and acidic residues" evidence="1">
    <location>
        <begin position="221"/>
        <end position="241"/>
    </location>
</feature>
<feature type="transmembrane region" description="Helical" evidence="2">
    <location>
        <begin position="144"/>
        <end position="165"/>
    </location>
</feature>
<dbReference type="Proteomes" id="UP000183275">
    <property type="component" value="Unassembled WGS sequence"/>
</dbReference>
<dbReference type="RefSeq" id="WP_143067738.1">
    <property type="nucleotide sequence ID" value="NZ_FOIS01000004.1"/>
</dbReference>
<reference evidence="4" key="1">
    <citation type="submission" date="2016-10" db="EMBL/GenBank/DDBJ databases">
        <authorList>
            <person name="Varghese N."/>
        </authorList>
    </citation>
    <scope>NUCLEOTIDE SEQUENCE [LARGE SCALE GENOMIC DNA]</scope>
    <source>
        <strain evidence="4">CGMCC 1.12284</strain>
    </source>
</reference>
<keyword evidence="4" id="KW-1185">Reference proteome</keyword>
<dbReference type="eggNOG" id="arCOG08172">
    <property type="taxonomic scope" value="Archaea"/>
</dbReference>
<evidence type="ECO:0000256" key="2">
    <source>
        <dbReference type="SAM" id="Phobius"/>
    </source>
</evidence>
<protein>
    <submittedName>
        <fullName evidence="3">Uncharacterized protein</fullName>
    </submittedName>
</protein>
<sequence>MARISSERADRVDRWTERVDQLCRDGETVEHRVDLASATVAVTSHRVLAFTPDADGPNFRHVERPNVGTVTLETTNRLGLLCWALVAAFVGVALLETATAADFTALVPGVDPPATGSLPGAGRVAQLAEGALGAVETALLVVEWGILAIGGIAIVLAAVLVGAYIRSRSQRLVLRVSGDEDLVLSVGDAEFGADDITELEAAIRPGSASETELEPSPTHEGTSDGRSERRADDRRGPEESA</sequence>
<feature type="transmembrane region" description="Helical" evidence="2">
    <location>
        <begin position="78"/>
        <end position="95"/>
    </location>
</feature>
<dbReference type="STRING" id="1202768.SAMN05216285_3715"/>
<name>A0A1I0QKU4_9EURY</name>
<dbReference type="EMBL" id="FOIS01000004">
    <property type="protein sequence ID" value="SEW27852.1"/>
    <property type="molecule type" value="Genomic_DNA"/>
</dbReference>
<keyword evidence="2" id="KW-0472">Membrane</keyword>
<dbReference type="OrthoDB" id="222505at2157"/>
<evidence type="ECO:0000313" key="4">
    <source>
        <dbReference type="Proteomes" id="UP000183275"/>
    </source>
</evidence>
<organism evidence="3 4">
    <name type="scientific">Natrinema salifodinae</name>
    <dbReference type="NCBI Taxonomy" id="1202768"/>
    <lineage>
        <taxon>Archaea</taxon>
        <taxon>Methanobacteriati</taxon>
        <taxon>Methanobacteriota</taxon>
        <taxon>Stenosarchaea group</taxon>
        <taxon>Halobacteria</taxon>
        <taxon>Halobacteriales</taxon>
        <taxon>Natrialbaceae</taxon>
        <taxon>Natrinema</taxon>
    </lineage>
</organism>
<feature type="region of interest" description="Disordered" evidence="1">
    <location>
        <begin position="203"/>
        <end position="241"/>
    </location>
</feature>
<keyword evidence="2" id="KW-1133">Transmembrane helix</keyword>
<gene>
    <name evidence="3" type="ORF">SAMN05216285_3715</name>
</gene>